<keyword evidence="6" id="KW-1185">Reference proteome</keyword>
<dbReference type="InterPro" id="IPR013830">
    <property type="entry name" value="SGNH_hydro"/>
</dbReference>
<dbReference type="OrthoDB" id="7985403at2"/>
<dbReference type="Pfam" id="PF22753">
    <property type="entry name" value="Ape1_N"/>
    <property type="match status" value="1"/>
</dbReference>
<dbReference type="PANTHER" id="PTHR30383">
    <property type="entry name" value="THIOESTERASE 1/PROTEASE 1/LYSOPHOSPHOLIPASE L1"/>
    <property type="match status" value="1"/>
</dbReference>
<proteinExistence type="predicted"/>
<dbReference type="Pfam" id="PF13472">
    <property type="entry name" value="Lipase_GDSL_2"/>
    <property type="match status" value="1"/>
</dbReference>
<feature type="domain" description="Peptidoglycan O-acetylesterase N-terminal" evidence="2">
    <location>
        <begin position="105"/>
        <end position="204"/>
    </location>
</feature>
<accession>A0A068QNZ3</accession>
<dbReference type="STRING" id="351671.XDD1_0613"/>
<dbReference type="EMBL" id="FO704550">
    <property type="protein sequence ID" value="CDG16316.1"/>
    <property type="molecule type" value="Genomic_DNA"/>
</dbReference>
<evidence type="ECO:0000259" key="2">
    <source>
        <dbReference type="Pfam" id="PF22753"/>
    </source>
</evidence>
<evidence type="ECO:0000313" key="5">
    <source>
        <dbReference type="Proteomes" id="UP000032721"/>
    </source>
</evidence>
<dbReference type="InterPro" id="IPR051532">
    <property type="entry name" value="Ester_Hydrolysis_Enzymes"/>
</dbReference>
<dbReference type="GO" id="GO:0016788">
    <property type="term" value="F:hydrolase activity, acting on ester bonds"/>
    <property type="evidence" value="ECO:0007669"/>
    <property type="project" value="UniProtKB-ARBA"/>
</dbReference>
<dbReference type="HOGENOM" id="CLU_026695_2_0_6"/>
<sequence length="404" mass="45171">MQPFSLFRGFYRIVGAGLAIALLVSLLSCKGEKSKPLSEHQTAQIHRQQQLTNFGDPNFALLADKLRHSDTRQLHVVQLGDSHTAADFFTGKLRSLLQDHYGDAGPGFISPMSIPGQRNALVQFAGDKTGWWLSSSRKDHRADYPLGGFIAIPEKANSSLQLNSSSARDKYWLSALYQSHEPAQIKTSFATIDLPSTQSEWHFSPEHSVRFPIHLYPQDTQLKIGGWLVRRQNPGVMLSALGINGATINMLDKWQPQWIETLAQMKPDMVILAYGTNEAFNDSLDLAAYQNDLTAKVQAIRKAIPQAVILLIGPNDSLKNKTATSCEEQQPALLDNVIQVQQTVAKKQRTLFWNWREYMGGPCSVRGWEQQDLARPDYVHLSAAGYERSAEALYQQLMALLKAL</sequence>
<dbReference type="KEGG" id="xdo:XDD1_0613"/>
<feature type="domain" description="SGNH hydrolase-type esterase" evidence="1">
    <location>
        <begin position="235"/>
        <end position="388"/>
    </location>
</feature>
<evidence type="ECO:0000313" key="6">
    <source>
        <dbReference type="Proteomes" id="UP000324170"/>
    </source>
</evidence>
<dbReference type="Proteomes" id="UP000324170">
    <property type="component" value="Unassembled WGS sequence"/>
</dbReference>
<protein>
    <submittedName>
        <fullName evidence="4">Lysophospholipase L1-like esterase</fullName>
    </submittedName>
</protein>
<dbReference type="Gene3D" id="2.60.120.1360">
    <property type="match status" value="1"/>
</dbReference>
<dbReference type="RefSeq" id="WP_045968499.1">
    <property type="nucleotide sequence ID" value="NZ_CAWMED010000001.1"/>
</dbReference>
<evidence type="ECO:0000313" key="3">
    <source>
        <dbReference type="EMBL" id="CDG16316.1"/>
    </source>
</evidence>
<reference evidence="4 6" key="2">
    <citation type="submission" date="2019-07" db="EMBL/GenBank/DDBJ databases">
        <title>Genomic Encyclopedia of Type Strains, Phase I: the one thousand microbial genomes (KMG-I) project.</title>
        <authorList>
            <person name="Kyrpides N."/>
        </authorList>
    </citation>
    <scope>NUCLEOTIDE SEQUENCE [LARGE SCALE GENOMIC DNA]</scope>
    <source>
        <strain evidence="4 6">DSM 17909</strain>
    </source>
</reference>
<dbReference type="CDD" id="cd01825">
    <property type="entry name" value="SGNH_hydrolase_peri1"/>
    <property type="match status" value="1"/>
</dbReference>
<dbReference type="AlphaFoldDB" id="A0A068QNZ3"/>
<dbReference type="InterPro" id="IPR036514">
    <property type="entry name" value="SGNH_hydro_sf"/>
</dbReference>
<dbReference type="SUPFAM" id="SSF52266">
    <property type="entry name" value="SGNH hydrolase"/>
    <property type="match status" value="1"/>
</dbReference>
<dbReference type="InterPro" id="IPR055041">
    <property type="entry name" value="Ape1_N"/>
</dbReference>
<dbReference type="Proteomes" id="UP000032721">
    <property type="component" value="Chromosome"/>
</dbReference>
<dbReference type="Gene3D" id="3.40.50.1110">
    <property type="entry name" value="SGNH hydrolase"/>
    <property type="match status" value="1"/>
</dbReference>
<name>A0A068QNZ3_9GAMM</name>
<gene>
    <name evidence="4" type="ORF">LY16_01586</name>
    <name evidence="3" type="ORF">XDD1_0613</name>
</gene>
<reference evidence="3 5" key="1">
    <citation type="submission" date="2013-07" db="EMBL/GenBank/DDBJ databases">
        <authorList>
            <person name="Genoscope - CEA"/>
        </authorList>
    </citation>
    <scope>NUCLEOTIDE SEQUENCE [LARGE SCALE GENOMIC DNA]</scope>
    <source>
        <strain evidence="3">FRM16</strain>
        <strain evidence="5">FRM16 / DSM 17909</strain>
    </source>
</reference>
<dbReference type="EMBL" id="VNHN01000020">
    <property type="protein sequence ID" value="TYP08345.1"/>
    <property type="molecule type" value="Genomic_DNA"/>
</dbReference>
<dbReference type="PANTHER" id="PTHR30383:SF29">
    <property type="entry name" value="SGNH HYDROLASE-TYPE ESTERASE DOMAIN-CONTAINING PROTEIN"/>
    <property type="match status" value="1"/>
</dbReference>
<evidence type="ECO:0000313" key="4">
    <source>
        <dbReference type="EMBL" id="TYP08345.1"/>
    </source>
</evidence>
<organism evidence="3 5">
    <name type="scientific">Xenorhabdus doucetiae</name>
    <dbReference type="NCBI Taxonomy" id="351671"/>
    <lineage>
        <taxon>Bacteria</taxon>
        <taxon>Pseudomonadati</taxon>
        <taxon>Pseudomonadota</taxon>
        <taxon>Gammaproteobacteria</taxon>
        <taxon>Enterobacterales</taxon>
        <taxon>Morganellaceae</taxon>
        <taxon>Xenorhabdus</taxon>
    </lineage>
</organism>
<evidence type="ECO:0000259" key="1">
    <source>
        <dbReference type="Pfam" id="PF13472"/>
    </source>
</evidence>